<evidence type="ECO:0000256" key="6">
    <source>
        <dbReference type="ARBA" id="ARBA00031937"/>
    </source>
</evidence>
<keyword evidence="3" id="KW-0808">Transferase</keyword>
<evidence type="ECO:0000313" key="9">
    <source>
        <dbReference type="EMBL" id="TCP65202.1"/>
    </source>
</evidence>
<proteinExistence type="inferred from homology"/>
<dbReference type="NCBIfam" id="TIGR04567">
    <property type="entry name" value="RNAP_delt_lowGC"/>
    <property type="match status" value="1"/>
</dbReference>
<feature type="region of interest" description="Disordered" evidence="7">
    <location>
        <begin position="1"/>
        <end position="43"/>
    </location>
</feature>
<feature type="compositionally biased region" description="Basic and acidic residues" evidence="7">
    <location>
        <begin position="142"/>
        <end position="159"/>
    </location>
</feature>
<organism evidence="9 10">
    <name type="scientific">Heliophilum fasciatum</name>
    <dbReference type="NCBI Taxonomy" id="35700"/>
    <lineage>
        <taxon>Bacteria</taxon>
        <taxon>Bacillati</taxon>
        <taxon>Bacillota</taxon>
        <taxon>Clostridia</taxon>
        <taxon>Eubacteriales</taxon>
        <taxon>Heliobacteriaceae</taxon>
        <taxon>Heliophilum</taxon>
    </lineage>
</organism>
<protein>
    <recommendedName>
        <fullName evidence="6">RNAP delta factor</fullName>
    </recommendedName>
</protein>
<sequence length="159" mass="17962">MSEVTETKNVNEAAGQSITADAQAVETVEAPKPPRATRPAPRFSEADTLYSVLNQQGEPMYYRDLIEAALGKLGYQSPYAATDINFVYSQLNLDMRFVHFGNGMWGIRNWAPTKTAKKVPTISLLSKTVDYDDSDVDDEFDERDHDYGRSRDDDWERAD</sequence>
<reference evidence="9 10" key="1">
    <citation type="submission" date="2019-03" db="EMBL/GenBank/DDBJ databases">
        <title>Genomic Encyclopedia of Type Strains, Phase IV (KMG-IV): sequencing the most valuable type-strain genomes for metagenomic binning, comparative biology and taxonomic classification.</title>
        <authorList>
            <person name="Goeker M."/>
        </authorList>
    </citation>
    <scope>NUCLEOTIDE SEQUENCE [LARGE SCALE GENOMIC DNA]</scope>
    <source>
        <strain evidence="9 10">DSM 11170</strain>
    </source>
</reference>
<feature type="domain" description="HTH HARE-type" evidence="8">
    <location>
        <begin position="43"/>
        <end position="110"/>
    </location>
</feature>
<evidence type="ECO:0000256" key="4">
    <source>
        <dbReference type="ARBA" id="ARBA00022695"/>
    </source>
</evidence>
<keyword evidence="10" id="KW-1185">Reference proteome</keyword>
<dbReference type="RefSeq" id="WP_165876323.1">
    <property type="nucleotide sequence ID" value="NZ_JAOQNU010000006.1"/>
</dbReference>
<dbReference type="GO" id="GO:0006355">
    <property type="term" value="P:regulation of DNA-templated transcription"/>
    <property type="evidence" value="ECO:0007669"/>
    <property type="project" value="InterPro"/>
</dbReference>
<dbReference type="Proteomes" id="UP000294813">
    <property type="component" value="Unassembled WGS sequence"/>
</dbReference>
<dbReference type="AlphaFoldDB" id="A0A4R2RMI3"/>
<evidence type="ECO:0000259" key="8">
    <source>
        <dbReference type="PROSITE" id="PS51913"/>
    </source>
</evidence>
<gene>
    <name evidence="9" type="ORF">EDD73_10686</name>
</gene>
<evidence type="ECO:0000256" key="2">
    <source>
        <dbReference type="ARBA" id="ARBA00022478"/>
    </source>
</evidence>
<feature type="compositionally biased region" description="Acidic residues" evidence="7">
    <location>
        <begin position="132"/>
        <end position="141"/>
    </location>
</feature>
<feature type="compositionally biased region" description="Polar residues" evidence="7">
    <location>
        <begin position="7"/>
        <end position="20"/>
    </location>
</feature>
<keyword evidence="4" id="KW-0548">Nucleotidyltransferase</keyword>
<evidence type="ECO:0000256" key="7">
    <source>
        <dbReference type="SAM" id="MobiDB-lite"/>
    </source>
</evidence>
<dbReference type="GO" id="GO:0016779">
    <property type="term" value="F:nucleotidyltransferase activity"/>
    <property type="evidence" value="ECO:0007669"/>
    <property type="project" value="UniProtKB-KW"/>
</dbReference>
<comment type="caution">
    <text evidence="9">The sequence shown here is derived from an EMBL/GenBank/DDBJ whole genome shotgun (WGS) entry which is preliminary data.</text>
</comment>
<accession>A0A4R2RMI3</accession>
<evidence type="ECO:0000313" key="10">
    <source>
        <dbReference type="Proteomes" id="UP000294813"/>
    </source>
</evidence>
<keyword evidence="5" id="KW-0804">Transcription</keyword>
<evidence type="ECO:0000256" key="3">
    <source>
        <dbReference type="ARBA" id="ARBA00022679"/>
    </source>
</evidence>
<dbReference type="PROSITE" id="PS51913">
    <property type="entry name" value="HTH_HARE"/>
    <property type="match status" value="1"/>
</dbReference>
<dbReference type="EMBL" id="SLXT01000006">
    <property type="protein sequence ID" value="TCP65202.1"/>
    <property type="molecule type" value="Genomic_DNA"/>
</dbReference>
<dbReference type="Pfam" id="PF05066">
    <property type="entry name" value="HARE-HTH"/>
    <property type="match status" value="1"/>
</dbReference>
<dbReference type="InterPro" id="IPR038087">
    <property type="entry name" value="RNAP_delta_N_dom_sf"/>
</dbReference>
<dbReference type="InterPro" id="IPR029757">
    <property type="entry name" value="RpoE"/>
</dbReference>
<evidence type="ECO:0000256" key="1">
    <source>
        <dbReference type="ARBA" id="ARBA00009828"/>
    </source>
</evidence>
<dbReference type="GO" id="GO:0006351">
    <property type="term" value="P:DNA-templated transcription"/>
    <property type="evidence" value="ECO:0007669"/>
    <property type="project" value="InterPro"/>
</dbReference>
<dbReference type="InterPro" id="IPR007759">
    <property type="entry name" value="Asxl_HARE-HTH"/>
</dbReference>
<comment type="similarity">
    <text evidence="1">Belongs to the RpoE family.</text>
</comment>
<keyword evidence="2 9" id="KW-0240">DNA-directed RNA polymerase</keyword>
<dbReference type="GO" id="GO:0000428">
    <property type="term" value="C:DNA-directed RNA polymerase complex"/>
    <property type="evidence" value="ECO:0007669"/>
    <property type="project" value="UniProtKB-KW"/>
</dbReference>
<feature type="region of interest" description="Disordered" evidence="7">
    <location>
        <begin position="132"/>
        <end position="159"/>
    </location>
</feature>
<dbReference type="Gene3D" id="1.10.10.1250">
    <property type="entry name" value="RNA polymerase, subunit delta, N-terminal domain"/>
    <property type="match status" value="1"/>
</dbReference>
<name>A0A4R2RMI3_9FIRM</name>
<evidence type="ECO:0000256" key="5">
    <source>
        <dbReference type="ARBA" id="ARBA00023163"/>
    </source>
</evidence>